<protein>
    <submittedName>
        <fullName evidence="2">Uncharacterized protein</fullName>
    </submittedName>
</protein>
<name>A0A550CSU9_9AGAR</name>
<accession>A0A550CSU9</accession>
<dbReference type="EMBL" id="VDMD01000002">
    <property type="protein sequence ID" value="TRM67868.1"/>
    <property type="molecule type" value="Genomic_DNA"/>
</dbReference>
<dbReference type="AlphaFoldDB" id="A0A550CSU9"/>
<feature type="region of interest" description="Disordered" evidence="1">
    <location>
        <begin position="66"/>
        <end position="112"/>
    </location>
</feature>
<gene>
    <name evidence="2" type="ORF">BD626DRAFT_107286</name>
</gene>
<keyword evidence="3" id="KW-1185">Reference proteome</keyword>
<sequence>MPCRVLPRSRHLGRSRAPMTHGPCWSQESHQESTIVGCPFPAVCRRLVRTSNHVLSCSAFELPPSSFPTTRTQVPTPDYAPLSPPTRPARRRRRPSFSPQSPSPPLSSVPLQRTRVASYSHVSSFTKSLHCTPAARLVSRDNARRRRAPLEHIPAIFAHTGFHIHSRGLPAGRGLHQQVLARLPGRAGGRGTCILAAIGSRVRDSV</sequence>
<evidence type="ECO:0000313" key="2">
    <source>
        <dbReference type="EMBL" id="TRM67868.1"/>
    </source>
</evidence>
<comment type="caution">
    <text evidence="2">The sequence shown here is derived from an EMBL/GenBank/DDBJ whole genome shotgun (WGS) entry which is preliminary data.</text>
</comment>
<reference evidence="2 3" key="1">
    <citation type="journal article" date="2019" name="New Phytol.">
        <title>Comparative genomics reveals unique wood-decay strategies and fruiting body development in the Schizophyllaceae.</title>
        <authorList>
            <person name="Almasi E."/>
            <person name="Sahu N."/>
            <person name="Krizsan K."/>
            <person name="Balint B."/>
            <person name="Kovacs G.M."/>
            <person name="Kiss B."/>
            <person name="Cseklye J."/>
            <person name="Drula E."/>
            <person name="Henrissat B."/>
            <person name="Nagy I."/>
            <person name="Chovatia M."/>
            <person name="Adam C."/>
            <person name="LaButti K."/>
            <person name="Lipzen A."/>
            <person name="Riley R."/>
            <person name="Grigoriev I.V."/>
            <person name="Nagy L.G."/>
        </authorList>
    </citation>
    <scope>NUCLEOTIDE SEQUENCE [LARGE SCALE GENOMIC DNA]</scope>
    <source>
        <strain evidence="2 3">NL-1724</strain>
    </source>
</reference>
<organism evidence="2 3">
    <name type="scientific">Schizophyllum amplum</name>
    <dbReference type="NCBI Taxonomy" id="97359"/>
    <lineage>
        <taxon>Eukaryota</taxon>
        <taxon>Fungi</taxon>
        <taxon>Dikarya</taxon>
        <taxon>Basidiomycota</taxon>
        <taxon>Agaricomycotina</taxon>
        <taxon>Agaricomycetes</taxon>
        <taxon>Agaricomycetidae</taxon>
        <taxon>Agaricales</taxon>
        <taxon>Schizophyllaceae</taxon>
        <taxon>Schizophyllum</taxon>
    </lineage>
</organism>
<evidence type="ECO:0000256" key="1">
    <source>
        <dbReference type="SAM" id="MobiDB-lite"/>
    </source>
</evidence>
<feature type="region of interest" description="Disordered" evidence="1">
    <location>
        <begin position="1"/>
        <end position="26"/>
    </location>
</feature>
<dbReference type="Proteomes" id="UP000320762">
    <property type="component" value="Unassembled WGS sequence"/>
</dbReference>
<proteinExistence type="predicted"/>
<evidence type="ECO:0000313" key="3">
    <source>
        <dbReference type="Proteomes" id="UP000320762"/>
    </source>
</evidence>